<dbReference type="Gene3D" id="1.25.40.10">
    <property type="entry name" value="Tetratricopeptide repeat domain"/>
    <property type="match status" value="1"/>
</dbReference>
<sequence length="596" mass="64996">MSSAIAKPSKPTAEEIYDQLERILASEEFHSPERGRKFLHFIISEALAGRSEFLKAFTIANEVFGRQVNFDAQNDPVVRIEAGRVRRALERYYLIAGQADEVTITIPKGGYRPCFEYAHNVPTPSLAAPQFDLTPAIERHRDTGPLHSLGQSFGRPQLSTTLTLGTALLLAAASLYIVLPQALSGWHQNPSGASPTEAAEPRVIVESFEDEGSANAASEIARGLRDEIIGKLAKFDDIVVVADASKAEQPSPNAYGLQGNVQLDGPRLRLVARLVRQSDGAVIWANNYDADLRAQSKLEILTGAAEEIASTVAEPYGAVFQADTDALARHPQSGDADAYACRLAYYSYRRSMNAQTHNTARDCLQRATELFPKSAASWALLSLTYLDEMRFRYKLGTSSTDETLELAASAAERAASLAPNDARVLEALMQVSFFRNDVDKALQAGAAAYAMNPNDTEVAGEYGLRLAMSGKWQSGCELISSAVNKNAGPRGYYEVGMALCALMRNDVRAAELWSRMSDLEYNPTHHLVLLSILGTAGKTADARQEREWLNAHASGLMKNIRKEVSLRLQRPEDQEAFFKGLRAAGVAIEPAADTGK</sequence>
<protein>
    <recommendedName>
        <fullName evidence="3">Adenylate cyclase</fullName>
    </recommendedName>
</protein>
<dbReference type="SUPFAM" id="SSF48452">
    <property type="entry name" value="TPR-like"/>
    <property type="match status" value="1"/>
</dbReference>
<comment type="caution">
    <text evidence="1">The sequence shown here is derived from an EMBL/GenBank/DDBJ whole genome shotgun (WGS) entry which is preliminary data.</text>
</comment>
<reference evidence="1 2" key="1">
    <citation type="submission" date="2015-11" db="EMBL/GenBank/DDBJ databases">
        <title>Draft Genome Sequence of the Strain BR 10423 (Rhizobium sp.) isolated from nodules of Mimosa pudica.</title>
        <authorList>
            <person name="Barauna A.C."/>
            <person name="Zilli J.E."/>
            <person name="Simoes-Araujo J.L."/>
            <person name="Reis V.M."/>
            <person name="James E.K."/>
            <person name="Reis F.B.Jr."/>
            <person name="Rouws L.F."/>
            <person name="Passos S.R."/>
            <person name="Gois S.R."/>
        </authorList>
    </citation>
    <scope>NUCLEOTIDE SEQUENCE [LARGE SCALE GENOMIC DNA]</scope>
    <source>
        <strain evidence="1 2">BR10423</strain>
    </source>
</reference>
<evidence type="ECO:0000313" key="1">
    <source>
        <dbReference type="EMBL" id="KWV43679.1"/>
    </source>
</evidence>
<keyword evidence="2" id="KW-1185">Reference proteome</keyword>
<proteinExistence type="predicted"/>
<dbReference type="OrthoDB" id="100177at2"/>
<dbReference type="RefSeq" id="WP_062374279.1">
    <property type="nucleotide sequence ID" value="NZ_LNCD01000124.1"/>
</dbReference>
<evidence type="ECO:0008006" key="3">
    <source>
        <dbReference type="Google" id="ProtNLM"/>
    </source>
</evidence>
<name>A0A109J7D6_9HYPH</name>
<dbReference type="Proteomes" id="UP000068164">
    <property type="component" value="Unassembled WGS sequence"/>
</dbReference>
<evidence type="ECO:0000313" key="2">
    <source>
        <dbReference type="Proteomes" id="UP000068164"/>
    </source>
</evidence>
<gene>
    <name evidence="1" type="ORF">AS026_18455</name>
</gene>
<dbReference type="InterPro" id="IPR011990">
    <property type="entry name" value="TPR-like_helical_dom_sf"/>
</dbReference>
<organism evidence="1 2">
    <name type="scientific">Rhizobium altiplani</name>
    <dbReference type="NCBI Taxonomy" id="1864509"/>
    <lineage>
        <taxon>Bacteria</taxon>
        <taxon>Pseudomonadati</taxon>
        <taxon>Pseudomonadota</taxon>
        <taxon>Alphaproteobacteria</taxon>
        <taxon>Hyphomicrobiales</taxon>
        <taxon>Rhizobiaceae</taxon>
        <taxon>Rhizobium/Agrobacterium group</taxon>
        <taxon>Rhizobium</taxon>
    </lineage>
</organism>
<dbReference type="EMBL" id="LNCD01000124">
    <property type="protein sequence ID" value="KWV43679.1"/>
    <property type="molecule type" value="Genomic_DNA"/>
</dbReference>
<accession>A0A109J7D6</accession>
<dbReference type="AlphaFoldDB" id="A0A109J7D6"/>